<protein>
    <recommendedName>
        <fullName evidence="10">Zinc finger protein 750</fullName>
    </recommendedName>
</protein>
<feature type="compositionally biased region" description="Polar residues" evidence="11">
    <location>
        <begin position="132"/>
        <end position="145"/>
    </location>
</feature>
<proteinExistence type="predicted"/>
<organism evidence="14 15">
    <name type="scientific">Astyanax mexicanus</name>
    <name type="common">Blind cave fish</name>
    <name type="synonym">Astyanax fasciatus mexicanus</name>
    <dbReference type="NCBI Taxonomy" id="7994"/>
    <lineage>
        <taxon>Eukaryota</taxon>
        <taxon>Metazoa</taxon>
        <taxon>Chordata</taxon>
        <taxon>Craniata</taxon>
        <taxon>Vertebrata</taxon>
        <taxon>Euteleostomi</taxon>
        <taxon>Actinopterygii</taxon>
        <taxon>Neopterygii</taxon>
        <taxon>Teleostei</taxon>
        <taxon>Ostariophysi</taxon>
        <taxon>Characiformes</taxon>
        <taxon>Characoidei</taxon>
        <taxon>Acestrorhamphidae</taxon>
        <taxon>Acestrorhamphinae</taxon>
        <taxon>Astyanax</taxon>
    </lineage>
</organism>
<feature type="compositionally biased region" description="Polar residues" evidence="11">
    <location>
        <begin position="442"/>
        <end position="455"/>
    </location>
</feature>
<feature type="compositionally biased region" description="Polar residues" evidence="11">
    <location>
        <begin position="610"/>
        <end position="626"/>
    </location>
</feature>
<feature type="region of interest" description="Disordered" evidence="11">
    <location>
        <begin position="379"/>
        <end position="512"/>
    </location>
</feature>
<evidence type="ECO:0000313" key="14">
    <source>
        <dbReference type="Ensembl" id="ENSAMXP00005025939.1"/>
    </source>
</evidence>
<dbReference type="GO" id="GO:0030154">
    <property type="term" value="P:cell differentiation"/>
    <property type="evidence" value="ECO:0007669"/>
    <property type="project" value="UniProtKB-KW"/>
</dbReference>
<reference evidence="13 16" key="1">
    <citation type="submission" date="2021-07" db="EMBL/GenBank/DDBJ databases">
        <authorList>
            <person name="Imarazene B."/>
            <person name="Zahm M."/>
            <person name="Klopp C."/>
            <person name="Cabau C."/>
            <person name="Beille S."/>
            <person name="Jouanno E."/>
            <person name="Castinel A."/>
            <person name="Lluch J."/>
            <person name="Gil L."/>
            <person name="Kuchtly C."/>
            <person name="Lopez Roques C."/>
            <person name="Donnadieu C."/>
            <person name="Parrinello H."/>
            <person name="Journot L."/>
            <person name="Du K."/>
            <person name="Schartl M."/>
            <person name="Retaux S."/>
            <person name="Guiguen Y."/>
        </authorList>
    </citation>
    <scope>NUCLEOTIDE SEQUENCE [LARGE SCALE GENOMIC DNA]</scope>
    <source>
        <strain evidence="13">Pach_M1</strain>
        <tissue evidence="13">Testis</tissue>
    </source>
</reference>
<keyword evidence="8" id="KW-0804">Transcription</keyword>
<dbReference type="Proteomes" id="UP000694621">
    <property type="component" value="Unplaced"/>
</dbReference>
<evidence type="ECO:0000256" key="6">
    <source>
        <dbReference type="ARBA" id="ARBA00023015"/>
    </source>
</evidence>
<dbReference type="GO" id="GO:0000978">
    <property type="term" value="F:RNA polymerase II cis-regulatory region sequence-specific DNA binding"/>
    <property type="evidence" value="ECO:0007669"/>
    <property type="project" value="TreeGrafter"/>
</dbReference>
<dbReference type="PANTHER" id="PTHR14678:SF1">
    <property type="entry name" value="ZINC FINGER PROTEIN 750"/>
    <property type="match status" value="1"/>
</dbReference>
<feature type="compositionally biased region" description="Basic and acidic residues" evidence="11">
    <location>
        <begin position="641"/>
        <end position="654"/>
    </location>
</feature>
<keyword evidence="3" id="KW-0863">Zinc-finger</keyword>
<keyword evidence="9" id="KW-0539">Nucleus</keyword>
<feature type="region of interest" description="Disordered" evidence="11">
    <location>
        <begin position="559"/>
        <end position="600"/>
    </location>
</feature>
<feature type="region of interest" description="Disordered" evidence="11">
    <location>
        <begin position="634"/>
        <end position="679"/>
    </location>
</feature>
<gene>
    <name evidence="13" type="primary">ZNF750</name>
    <name evidence="13" type="ORF">AMEX_G24569</name>
</gene>
<feature type="region of interest" description="Disordered" evidence="11">
    <location>
        <begin position="102"/>
        <end position="187"/>
    </location>
</feature>
<dbReference type="GO" id="GO:0008544">
    <property type="term" value="P:epidermis development"/>
    <property type="evidence" value="ECO:0007669"/>
    <property type="project" value="TreeGrafter"/>
</dbReference>
<name>A0A8B9JS44_ASTMX</name>
<evidence type="ECO:0000256" key="8">
    <source>
        <dbReference type="ARBA" id="ARBA00023163"/>
    </source>
</evidence>
<evidence type="ECO:0000256" key="3">
    <source>
        <dbReference type="ARBA" id="ARBA00022771"/>
    </source>
</evidence>
<accession>A0A8B9JS44</accession>
<dbReference type="GO" id="GO:0005634">
    <property type="term" value="C:nucleus"/>
    <property type="evidence" value="ECO:0007669"/>
    <property type="project" value="UniProtKB-SubCell"/>
</dbReference>
<dbReference type="InterPro" id="IPR039363">
    <property type="entry name" value="ZNF750"/>
</dbReference>
<evidence type="ECO:0000256" key="5">
    <source>
        <dbReference type="ARBA" id="ARBA00022833"/>
    </source>
</evidence>
<evidence type="ECO:0000256" key="4">
    <source>
        <dbReference type="ARBA" id="ARBA00022782"/>
    </source>
</evidence>
<feature type="domain" description="Zinc finger protein 750-like zinc finger" evidence="12">
    <location>
        <begin position="7"/>
        <end position="59"/>
    </location>
</feature>
<feature type="compositionally biased region" description="Low complexity" evidence="11">
    <location>
        <begin position="577"/>
        <end position="587"/>
    </location>
</feature>
<evidence type="ECO:0000256" key="10">
    <source>
        <dbReference type="ARBA" id="ARBA00040216"/>
    </source>
</evidence>
<keyword evidence="6" id="KW-0805">Transcription regulation</keyword>
<keyword evidence="2" id="KW-0479">Metal-binding</keyword>
<evidence type="ECO:0000313" key="13">
    <source>
        <dbReference type="EMBL" id="KAG9262745.1"/>
    </source>
</evidence>
<feature type="compositionally biased region" description="Polar residues" evidence="11">
    <location>
        <begin position="413"/>
        <end position="434"/>
    </location>
</feature>
<dbReference type="Proteomes" id="UP000752171">
    <property type="component" value="Unassembled WGS sequence"/>
</dbReference>
<dbReference type="Ensembl" id="ENSAMXT00005028570.1">
    <property type="protein sequence ID" value="ENSAMXP00005025939.1"/>
    <property type="gene ID" value="ENSAMXG00005013124.1"/>
</dbReference>
<evidence type="ECO:0000256" key="1">
    <source>
        <dbReference type="ARBA" id="ARBA00004123"/>
    </source>
</evidence>
<dbReference type="InterPro" id="IPR039064">
    <property type="entry name" value="ZNF750_Znf"/>
</dbReference>
<evidence type="ECO:0000256" key="7">
    <source>
        <dbReference type="ARBA" id="ARBA00023159"/>
    </source>
</evidence>
<keyword evidence="4" id="KW-0221">Differentiation</keyword>
<dbReference type="OrthoDB" id="8933073at2759"/>
<evidence type="ECO:0000313" key="15">
    <source>
        <dbReference type="Proteomes" id="UP000694621"/>
    </source>
</evidence>
<sequence length="679" mass="75698">MSTSTKDRKPKKPHYIPRPPGKPFKYHCFQCPFTCNEKSHLFNHMKYNLCKNSLSLVSKKDNNPNNTNANADTMEINTAIVTTEATMEENVPVQEVSKVLQTGNDQLRNIPEKESMPTNEETSKMLLEASEPESSPNDSGEQCSSSEKERQFLHSSAFSPIYSSPETIKSSKDNPEKTFSSPVPHLYNPIPIRKPPQSFFSGPETVEDISNLQKPTEATGPLYQGLEYSSYSFSPQVYSIHPSFSPYILPGSFCNYNPFPSSSQIPPYVLDSQRLHPLFPGQVMPIHPYPSYPTMDHYYRSCHSTPFLSYSMTSAPYPAMDHSILGTRPSRPDGFQSSNPYLDPYMMAQRAMHQHHLQEHSVGAGVGVHQPIKEALKSPRVGCSAAGSPDRPSAINHNQKDQKNQNFNNFQKPSNRSAMVVQQSQSGESAATTDSSEDVPGQDNSTTHLSTSPTPKSAEDSAPLNLSKKERSPETTPSHLEIPLNLSLKPLSSRPPSETQFQSPPPMQEDTQRITDTVAPEDQEEETIDEQKQTAAFALCQLAQCDPLTEMRSLEVNPHFSKNSNSSVDDDLAKDQTISTPPTSPRETSTHRQISTTEMDKTALDISETIKNNSSEISRPESTLDANCSEPCAEDATVLSSKDKVDHRLKEAERGQTPNVKRKRDPAPSKRILRKRRRF</sequence>
<dbReference type="OMA" id="YNPVPIR"/>
<dbReference type="AlphaFoldDB" id="A0A8B9JS44"/>
<evidence type="ECO:0000256" key="11">
    <source>
        <dbReference type="SAM" id="MobiDB-lite"/>
    </source>
</evidence>
<reference evidence="14" key="2">
    <citation type="submission" date="2025-05" db="UniProtKB">
        <authorList>
            <consortium name="Ensembl"/>
        </authorList>
    </citation>
    <scope>IDENTIFICATION</scope>
</reference>
<keyword evidence="7" id="KW-0010">Activator</keyword>
<comment type="subcellular location">
    <subcellularLocation>
        <location evidence="1">Nucleus</location>
    </subcellularLocation>
</comment>
<dbReference type="Pfam" id="PF15269">
    <property type="entry name" value="zf-C2H2_7"/>
    <property type="match status" value="1"/>
</dbReference>
<evidence type="ECO:0000256" key="2">
    <source>
        <dbReference type="ARBA" id="ARBA00022723"/>
    </source>
</evidence>
<feature type="region of interest" description="Disordered" evidence="11">
    <location>
        <begin position="610"/>
        <end position="629"/>
    </location>
</feature>
<evidence type="ECO:0000256" key="9">
    <source>
        <dbReference type="ARBA" id="ARBA00023242"/>
    </source>
</evidence>
<dbReference type="GO" id="GO:0001228">
    <property type="term" value="F:DNA-binding transcription activator activity, RNA polymerase II-specific"/>
    <property type="evidence" value="ECO:0007669"/>
    <property type="project" value="TreeGrafter"/>
</dbReference>
<dbReference type="GO" id="GO:1990841">
    <property type="term" value="F:promoter-specific chromatin binding"/>
    <property type="evidence" value="ECO:0007669"/>
    <property type="project" value="TreeGrafter"/>
</dbReference>
<feature type="compositionally biased region" description="Polar residues" evidence="11">
    <location>
        <begin position="153"/>
        <end position="168"/>
    </location>
</feature>
<dbReference type="PANTHER" id="PTHR14678">
    <property type="entry name" value="PROLINE-RICH PROTEIN 35-RELATED"/>
    <property type="match status" value="1"/>
</dbReference>
<evidence type="ECO:0000259" key="12">
    <source>
        <dbReference type="Pfam" id="PF15269"/>
    </source>
</evidence>
<dbReference type="KEGG" id="amex:103023314"/>
<evidence type="ECO:0000313" key="16">
    <source>
        <dbReference type="Proteomes" id="UP000752171"/>
    </source>
</evidence>
<feature type="compositionally biased region" description="Low complexity" evidence="11">
    <location>
        <begin position="483"/>
        <end position="497"/>
    </location>
</feature>
<dbReference type="EMBL" id="JAICCE010000021">
    <property type="protein sequence ID" value="KAG9262745.1"/>
    <property type="molecule type" value="Genomic_DNA"/>
</dbReference>
<dbReference type="GO" id="GO:0008270">
    <property type="term" value="F:zinc ion binding"/>
    <property type="evidence" value="ECO:0007669"/>
    <property type="project" value="UniProtKB-KW"/>
</dbReference>
<keyword evidence="5" id="KW-0862">Zinc</keyword>